<reference evidence="2" key="1">
    <citation type="journal article" date="2017" name="Nat. Ecol. Evol.">
        <title>Genome expansion and lineage-specific genetic innovations in the forest pathogenic fungi Armillaria.</title>
        <authorList>
            <person name="Sipos G."/>
            <person name="Prasanna A.N."/>
            <person name="Walter M.C."/>
            <person name="O'Connor E."/>
            <person name="Balint B."/>
            <person name="Krizsan K."/>
            <person name="Kiss B."/>
            <person name="Hess J."/>
            <person name="Varga T."/>
            <person name="Slot J."/>
            <person name="Riley R."/>
            <person name="Boka B."/>
            <person name="Rigling D."/>
            <person name="Barry K."/>
            <person name="Lee J."/>
            <person name="Mihaltcheva S."/>
            <person name="LaButti K."/>
            <person name="Lipzen A."/>
            <person name="Waldron R."/>
            <person name="Moloney N.M."/>
            <person name="Sperisen C."/>
            <person name="Kredics L."/>
            <person name="Vagvoelgyi C."/>
            <person name="Patrignani A."/>
            <person name="Fitzpatrick D."/>
            <person name="Nagy I."/>
            <person name="Doyle S."/>
            <person name="Anderson J.B."/>
            <person name="Grigoriev I.V."/>
            <person name="Gueldener U."/>
            <person name="Muensterkoetter M."/>
            <person name="Nagy L.G."/>
        </authorList>
    </citation>
    <scope>NUCLEOTIDE SEQUENCE [LARGE SCALE GENOMIC DNA]</scope>
    <source>
        <strain evidence="2">C18/9</strain>
    </source>
</reference>
<name>A0A284RYU2_ARMOS</name>
<dbReference type="STRING" id="47428.A0A284RYU2"/>
<dbReference type="Gene3D" id="1.10.510.10">
    <property type="entry name" value="Transferase(Phosphotransferase) domain 1"/>
    <property type="match status" value="1"/>
</dbReference>
<dbReference type="OMA" id="HWSATIC"/>
<evidence type="ECO:0000313" key="2">
    <source>
        <dbReference type="Proteomes" id="UP000219338"/>
    </source>
</evidence>
<accession>A0A284RYU2</accession>
<dbReference type="SUPFAM" id="SSF56112">
    <property type="entry name" value="Protein kinase-like (PK-like)"/>
    <property type="match status" value="1"/>
</dbReference>
<gene>
    <name evidence="1" type="ORF">ARMOST_17357</name>
</gene>
<evidence type="ECO:0000313" key="1">
    <source>
        <dbReference type="EMBL" id="SJL13907.1"/>
    </source>
</evidence>
<organism evidence="1 2">
    <name type="scientific">Armillaria ostoyae</name>
    <name type="common">Armillaria root rot fungus</name>
    <dbReference type="NCBI Taxonomy" id="47428"/>
    <lineage>
        <taxon>Eukaryota</taxon>
        <taxon>Fungi</taxon>
        <taxon>Dikarya</taxon>
        <taxon>Basidiomycota</taxon>
        <taxon>Agaricomycotina</taxon>
        <taxon>Agaricomycetes</taxon>
        <taxon>Agaricomycetidae</taxon>
        <taxon>Agaricales</taxon>
        <taxon>Marasmiineae</taxon>
        <taxon>Physalacriaceae</taxon>
        <taxon>Armillaria</taxon>
    </lineage>
</organism>
<dbReference type="OrthoDB" id="3224178at2759"/>
<sequence length="269" mass="31501">MTDFEWPKTVPEWRDRCWKQEGSRPYDLWKPEPLQKFFRVHGYILWLSEYERGLGDQNVNLFPPNDKPRRPDGFTFISRYQCEPGIYIHKPRFGHVNNIHCPARTIYNQDVLVRVVSIEGDATGDAHYEALRRLSAGQTAFRGDNHALPPLNEFEFNGFRFVIFPLLSFGYIPWFYNVDEILDYLVQIFTGIKFCHDHSIAHLDLDSDNIQFNFFGARTDPDGTTEPNVTGPFRSHFPIRYYINDFEMVVCFHKDSDPATRKITGLPNV</sequence>
<dbReference type="AlphaFoldDB" id="A0A284RYU2"/>
<dbReference type="EMBL" id="FUEG01000021">
    <property type="protein sequence ID" value="SJL13907.1"/>
    <property type="molecule type" value="Genomic_DNA"/>
</dbReference>
<protein>
    <recommendedName>
        <fullName evidence="3">Protein kinase domain-containing protein</fullName>
    </recommendedName>
</protein>
<evidence type="ECO:0008006" key="3">
    <source>
        <dbReference type="Google" id="ProtNLM"/>
    </source>
</evidence>
<keyword evidence="2" id="KW-1185">Reference proteome</keyword>
<proteinExistence type="predicted"/>
<dbReference type="Proteomes" id="UP000219338">
    <property type="component" value="Unassembled WGS sequence"/>
</dbReference>
<dbReference type="InterPro" id="IPR011009">
    <property type="entry name" value="Kinase-like_dom_sf"/>
</dbReference>